<keyword evidence="2" id="KW-1185">Reference proteome</keyword>
<accession>A0ABP0JVI6</accession>
<dbReference type="EMBL" id="CAXAMM010008669">
    <property type="protein sequence ID" value="CAK9018138.1"/>
    <property type="molecule type" value="Genomic_DNA"/>
</dbReference>
<proteinExistence type="predicted"/>
<protein>
    <submittedName>
        <fullName evidence="1">Uncharacterized protein</fullName>
    </submittedName>
</protein>
<sequence length="771" mass="84708">MVSALDVMKVMIPDVKEKLIPILKKLKLIPNELKDLDSVAPLALPEQSSATATNGNKSRKVCSYKEMWKKDNAIQSLRTSALYEAGGSGFWMSCSPVDNLPLTAEGGVPCETDASASWPIHLGSWNQLTHAKALFDPSPHHHGRILFPVTLETAVKSPTDVVSPSGGEHPASLKLLCGHLILAAWWLAMHEAIVASDNDRIGALFEAMLTVTIRVTLWVSDAHVMKVAMASAERTRALEVSCDNVITFADRLRIVVNDITSCDSVSMTHAKCLDKLRQDGVLWQGKPVTRNMLVSCDSMPKNLSQRCRALLSFLESKYGRCLLTDGPTRLYRLIVSVVKFIDKLRLSPKPSVTDALEMLFSSLCLSLEAEAVTSDSVTTEFLTGKEKSSANDKPCWAAMSLMSIAVTQQARNVLALMEEATPDLKLVMETLLNPASNAQHVAFDEISRVTIESLKKGLCETTDYKRFEPLLDWGYSIADGQMACHIRDLVTCEDLVAALESNDNPCLSELRDALAALTEQTRTTLTHQDCAPKMSWRQLARVNSDSICENADPAKSALTQEREEVWAKAVAVRKGLIHIDHVKKVTRDTLKQCFDASPAKSFSGTLNEKHMMVVVSADLCLEEKSGWLDEFATEEEPTTAFVTYSNIPYPQNLPLIDYDIKAKMLGLEKTPADEGLIENYLAAQVVDLSCSLALARACLKTGTKYVGVAMSPEHSQWAQNAVNQDAIRVICESGHCLHQSSLSELLQKHFADLCQEGKEEDGDPLPPTPPS</sequence>
<comment type="caution">
    <text evidence="1">The sequence shown here is derived from an EMBL/GenBank/DDBJ whole genome shotgun (WGS) entry which is preliminary data.</text>
</comment>
<name>A0ABP0JVI6_9DINO</name>
<organism evidence="1 2">
    <name type="scientific">Durusdinium trenchii</name>
    <dbReference type="NCBI Taxonomy" id="1381693"/>
    <lineage>
        <taxon>Eukaryota</taxon>
        <taxon>Sar</taxon>
        <taxon>Alveolata</taxon>
        <taxon>Dinophyceae</taxon>
        <taxon>Suessiales</taxon>
        <taxon>Symbiodiniaceae</taxon>
        <taxon>Durusdinium</taxon>
    </lineage>
</organism>
<gene>
    <name evidence="1" type="ORF">SCF082_LOCUS13947</name>
</gene>
<reference evidence="1 2" key="1">
    <citation type="submission" date="2024-02" db="EMBL/GenBank/DDBJ databases">
        <authorList>
            <person name="Chen Y."/>
            <person name="Shah S."/>
            <person name="Dougan E. K."/>
            <person name="Thang M."/>
            <person name="Chan C."/>
        </authorList>
    </citation>
    <scope>NUCLEOTIDE SEQUENCE [LARGE SCALE GENOMIC DNA]</scope>
</reference>
<dbReference type="Proteomes" id="UP001642464">
    <property type="component" value="Unassembled WGS sequence"/>
</dbReference>
<evidence type="ECO:0000313" key="1">
    <source>
        <dbReference type="EMBL" id="CAK9018138.1"/>
    </source>
</evidence>
<evidence type="ECO:0000313" key="2">
    <source>
        <dbReference type="Proteomes" id="UP001642464"/>
    </source>
</evidence>